<dbReference type="OrthoDB" id="6495301at2759"/>
<protein>
    <recommendedName>
        <fullName evidence="2">Alpha/beta hydrolase fold-3 domain-containing protein</fullName>
    </recommendedName>
</protein>
<dbReference type="InterPro" id="IPR029058">
    <property type="entry name" value="AB_hydrolase_fold"/>
</dbReference>
<dbReference type="AlphaFoldDB" id="A4RUH2"/>
<dbReference type="PANTHER" id="PTHR48081">
    <property type="entry name" value="AB HYDROLASE SUPERFAMILY PROTEIN C4A8.06C"/>
    <property type="match status" value="1"/>
</dbReference>
<dbReference type="RefSeq" id="XP_001416958.1">
    <property type="nucleotide sequence ID" value="XM_001416921.1"/>
</dbReference>
<dbReference type="KEGG" id="olu:OSTLU_92448"/>
<name>A4RUH2_OSTLU</name>
<evidence type="ECO:0000259" key="2">
    <source>
        <dbReference type="Pfam" id="PF07859"/>
    </source>
</evidence>
<dbReference type="GeneID" id="5000926"/>
<proteinExistence type="predicted"/>
<dbReference type="Pfam" id="PF07859">
    <property type="entry name" value="Abhydrolase_3"/>
    <property type="match status" value="1"/>
</dbReference>
<sequence>VDEISGLVVKVPYGYRAIRTHRKLPRRGERDGAAASAARDGVTLSRKVRYDEGERCVMDIYVPDGLVAGANAPVSLFVHGGVWASGEAWQFSPMATALAKEGVICCVVTYSLFPRADAIQMWDEVSRALSWTLDNIGEYGGDANRVSIVGHSAGAQLCARALLQRAGVQNVKSTTNKREWHADARMPRKFIGIAGVYDVGYHYDYEDSRGVAIVSTMARAMNGAENFDVCSPAQLMPQRSKTAEPAIPGPTDLVGDSMSKMAGFHRRSVIAADASTDAFNFPPTVLMAGCADITVPWHESADFYWRLQDAGVSSRLLLYLKEGHVDFVLNWNEKGGAKMPAEADHLEPYARDFVRVLKD</sequence>
<gene>
    <name evidence="3" type="ORF">OSTLU_92448</name>
</gene>
<dbReference type="InterPro" id="IPR013094">
    <property type="entry name" value="AB_hydrolase_3"/>
</dbReference>
<organism evidence="3 4">
    <name type="scientific">Ostreococcus lucimarinus (strain CCE9901)</name>
    <dbReference type="NCBI Taxonomy" id="436017"/>
    <lineage>
        <taxon>Eukaryota</taxon>
        <taxon>Viridiplantae</taxon>
        <taxon>Chlorophyta</taxon>
        <taxon>Mamiellophyceae</taxon>
        <taxon>Mamiellales</taxon>
        <taxon>Bathycoccaceae</taxon>
        <taxon>Ostreococcus</taxon>
    </lineage>
</organism>
<dbReference type="ESTHER" id="ostlu-a4ruh2">
    <property type="family name" value="BD-FAE"/>
</dbReference>
<feature type="domain" description="Alpha/beta hydrolase fold-3" evidence="2">
    <location>
        <begin position="76"/>
        <end position="325"/>
    </location>
</feature>
<dbReference type="HOGENOM" id="CLU_654515_0_0_1"/>
<evidence type="ECO:0000256" key="1">
    <source>
        <dbReference type="ARBA" id="ARBA00022801"/>
    </source>
</evidence>
<dbReference type="EMBL" id="CP000583">
    <property type="protein sequence ID" value="ABO95251.1"/>
    <property type="molecule type" value="Genomic_DNA"/>
</dbReference>
<dbReference type="Gramene" id="ABO95251">
    <property type="protein sequence ID" value="ABO95251"/>
    <property type="gene ID" value="OSTLU_92448"/>
</dbReference>
<dbReference type="GO" id="GO:0004061">
    <property type="term" value="F:arylformamidase activity"/>
    <property type="evidence" value="ECO:0007669"/>
    <property type="project" value="TreeGrafter"/>
</dbReference>
<evidence type="ECO:0000313" key="3">
    <source>
        <dbReference type="EMBL" id="ABO95251.1"/>
    </source>
</evidence>
<keyword evidence="4" id="KW-1185">Reference proteome</keyword>
<dbReference type="Proteomes" id="UP000001568">
    <property type="component" value="Chromosome 3"/>
</dbReference>
<feature type="non-terminal residue" evidence="3">
    <location>
        <position position="1"/>
    </location>
</feature>
<dbReference type="STRING" id="436017.A4RUH2"/>
<accession>A4RUH2</accession>
<reference evidence="3 4" key="1">
    <citation type="journal article" date="2007" name="Proc. Natl. Acad. Sci. U.S.A.">
        <title>The tiny eukaryote Ostreococcus provides genomic insights into the paradox of plankton speciation.</title>
        <authorList>
            <person name="Palenik B."/>
            <person name="Grimwood J."/>
            <person name="Aerts A."/>
            <person name="Rouze P."/>
            <person name="Salamov A."/>
            <person name="Putnam N."/>
            <person name="Dupont C."/>
            <person name="Jorgensen R."/>
            <person name="Derelle E."/>
            <person name="Rombauts S."/>
            <person name="Zhou K."/>
            <person name="Otillar R."/>
            <person name="Merchant S.S."/>
            <person name="Podell S."/>
            <person name="Gaasterland T."/>
            <person name="Napoli C."/>
            <person name="Gendler K."/>
            <person name="Manuell A."/>
            <person name="Tai V."/>
            <person name="Vallon O."/>
            <person name="Piganeau G."/>
            <person name="Jancek S."/>
            <person name="Heijde M."/>
            <person name="Jabbari K."/>
            <person name="Bowler C."/>
            <person name="Lohr M."/>
            <person name="Robbens S."/>
            <person name="Werner G."/>
            <person name="Dubchak I."/>
            <person name="Pazour G.J."/>
            <person name="Ren Q."/>
            <person name="Paulsen I."/>
            <person name="Delwiche C."/>
            <person name="Schmutz J."/>
            <person name="Rokhsar D."/>
            <person name="Van de Peer Y."/>
            <person name="Moreau H."/>
            <person name="Grigoriev I.V."/>
        </authorList>
    </citation>
    <scope>NUCLEOTIDE SEQUENCE [LARGE SCALE GENOMIC DNA]</scope>
    <source>
        <strain evidence="3 4">CCE9901</strain>
    </source>
</reference>
<dbReference type="PANTHER" id="PTHR48081:SF33">
    <property type="entry name" value="KYNURENINE FORMAMIDASE"/>
    <property type="match status" value="1"/>
</dbReference>
<dbReference type="InterPro" id="IPR050300">
    <property type="entry name" value="GDXG_lipolytic_enzyme"/>
</dbReference>
<dbReference type="OMA" id="KREWHAD"/>
<dbReference type="SUPFAM" id="SSF53474">
    <property type="entry name" value="alpha/beta-Hydrolases"/>
    <property type="match status" value="1"/>
</dbReference>
<dbReference type="Gene3D" id="3.40.50.1820">
    <property type="entry name" value="alpha/beta hydrolase"/>
    <property type="match status" value="1"/>
</dbReference>
<keyword evidence="1" id="KW-0378">Hydrolase</keyword>
<evidence type="ECO:0000313" key="4">
    <source>
        <dbReference type="Proteomes" id="UP000001568"/>
    </source>
</evidence>
<dbReference type="eggNOG" id="KOG1516">
    <property type="taxonomic scope" value="Eukaryota"/>
</dbReference>